<evidence type="ECO:0000259" key="3">
    <source>
        <dbReference type="Pfam" id="PF12830"/>
    </source>
</evidence>
<feature type="compositionally biased region" description="Acidic residues" evidence="2">
    <location>
        <begin position="378"/>
        <end position="388"/>
    </location>
</feature>
<dbReference type="AlphaFoldDB" id="A0A8X8C0U4"/>
<comment type="subcellular location">
    <subcellularLocation>
        <location evidence="1">Nucleus</location>
    </subcellularLocation>
</comment>
<dbReference type="GO" id="GO:0010468">
    <property type="term" value="P:regulation of gene expression"/>
    <property type="evidence" value="ECO:0007669"/>
    <property type="project" value="InterPro"/>
</dbReference>
<dbReference type="GO" id="GO:0003682">
    <property type="term" value="F:chromatin binding"/>
    <property type="evidence" value="ECO:0007669"/>
    <property type="project" value="TreeGrafter"/>
</dbReference>
<feature type="compositionally biased region" description="Basic and acidic residues" evidence="2">
    <location>
        <begin position="1"/>
        <end position="18"/>
    </location>
</feature>
<accession>A0A8X8C0U4</accession>
<evidence type="ECO:0000313" key="5">
    <source>
        <dbReference type="Proteomes" id="UP000886885"/>
    </source>
</evidence>
<protein>
    <recommendedName>
        <fullName evidence="1">Sister chromatid cohesion protein</fullName>
    </recommendedName>
</protein>
<dbReference type="OrthoDB" id="418242at2759"/>
<keyword evidence="1" id="KW-0539">Nucleus</keyword>
<dbReference type="Pfam" id="PF12830">
    <property type="entry name" value="Nipped-B_C"/>
    <property type="match status" value="1"/>
</dbReference>
<keyword evidence="1" id="KW-0677">Repeat</keyword>
<feature type="region of interest" description="Disordered" evidence="2">
    <location>
        <begin position="211"/>
        <end position="235"/>
    </location>
</feature>
<organism evidence="4 5">
    <name type="scientific">Populus tomentosa</name>
    <name type="common">Chinese white poplar</name>
    <dbReference type="NCBI Taxonomy" id="118781"/>
    <lineage>
        <taxon>Eukaryota</taxon>
        <taxon>Viridiplantae</taxon>
        <taxon>Streptophyta</taxon>
        <taxon>Embryophyta</taxon>
        <taxon>Tracheophyta</taxon>
        <taxon>Spermatophyta</taxon>
        <taxon>Magnoliopsida</taxon>
        <taxon>eudicotyledons</taxon>
        <taxon>Gunneridae</taxon>
        <taxon>Pentapetalae</taxon>
        <taxon>rosids</taxon>
        <taxon>fabids</taxon>
        <taxon>Malpighiales</taxon>
        <taxon>Salicaceae</taxon>
        <taxon>Saliceae</taxon>
        <taxon>Populus</taxon>
    </lineage>
</organism>
<evidence type="ECO:0000313" key="4">
    <source>
        <dbReference type="EMBL" id="KAG6736520.1"/>
    </source>
</evidence>
<dbReference type="EMBL" id="JAAWWB010000811">
    <property type="protein sequence ID" value="KAG6736520.1"/>
    <property type="molecule type" value="Genomic_DNA"/>
</dbReference>
<dbReference type="GO" id="GO:1990414">
    <property type="term" value="P:replication-born double-strand break repair via sister chromatid exchange"/>
    <property type="evidence" value="ECO:0007669"/>
    <property type="project" value="TreeGrafter"/>
</dbReference>
<dbReference type="GO" id="GO:0061775">
    <property type="term" value="F:cohesin loader activity"/>
    <property type="evidence" value="ECO:0007669"/>
    <property type="project" value="InterPro"/>
</dbReference>
<dbReference type="GO" id="GO:0034087">
    <property type="term" value="P:establishment of mitotic sister chromatid cohesion"/>
    <property type="evidence" value="ECO:0007669"/>
    <property type="project" value="TreeGrafter"/>
</dbReference>
<proteinExistence type="inferred from homology"/>
<dbReference type="InterPro" id="IPR024986">
    <property type="entry name" value="Nipped-B_C"/>
</dbReference>
<dbReference type="InterPro" id="IPR033031">
    <property type="entry name" value="Scc2/Nipped-B"/>
</dbReference>
<evidence type="ECO:0000256" key="1">
    <source>
        <dbReference type="RuleBase" id="RU364107"/>
    </source>
</evidence>
<dbReference type="Proteomes" id="UP000886885">
    <property type="component" value="Unassembled WGS sequence"/>
</dbReference>
<reference evidence="4" key="1">
    <citation type="journal article" date="2020" name="bioRxiv">
        <title>Hybrid origin of Populus tomentosa Carr. identified through genome sequencing and phylogenomic analysis.</title>
        <authorList>
            <person name="An X."/>
            <person name="Gao K."/>
            <person name="Chen Z."/>
            <person name="Li J."/>
            <person name="Yang X."/>
            <person name="Yang X."/>
            <person name="Zhou J."/>
            <person name="Guo T."/>
            <person name="Zhao T."/>
            <person name="Huang S."/>
            <person name="Miao D."/>
            <person name="Khan W.U."/>
            <person name="Rao P."/>
            <person name="Ye M."/>
            <person name="Lei B."/>
            <person name="Liao W."/>
            <person name="Wang J."/>
            <person name="Ji L."/>
            <person name="Li Y."/>
            <person name="Guo B."/>
            <person name="Mustafa N.S."/>
            <person name="Li S."/>
            <person name="Yun Q."/>
            <person name="Keller S.R."/>
            <person name="Mao J."/>
            <person name="Zhang R."/>
            <person name="Strauss S.H."/>
        </authorList>
    </citation>
    <scope>NUCLEOTIDE SEQUENCE</scope>
    <source>
        <strain evidence="4">GM15</strain>
        <tissue evidence="4">Leaf</tissue>
    </source>
</reference>
<name>A0A8X8C0U4_POPTO</name>
<comment type="similarity">
    <text evidence="1">Belongs to the SCC2/Nipped-B family.</text>
</comment>
<dbReference type="PANTHER" id="PTHR21704:SF18">
    <property type="entry name" value="NIPPED-B-LIKE PROTEIN"/>
    <property type="match status" value="1"/>
</dbReference>
<gene>
    <name evidence="4" type="ORF">POTOM_060624</name>
</gene>
<evidence type="ECO:0000256" key="2">
    <source>
        <dbReference type="SAM" id="MobiDB-lite"/>
    </source>
</evidence>
<feature type="region of interest" description="Disordered" evidence="2">
    <location>
        <begin position="364"/>
        <end position="411"/>
    </location>
</feature>
<feature type="region of interest" description="Disordered" evidence="2">
    <location>
        <begin position="1"/>
        <end position="25"/>
    </location>
</feature>
<dbReference type="GO" id="GO:0140588">
    <property type="term" value="P:chromatin looping"/>
    <property type="evidence" value="ECO:0007669"/>
    <property type="project" value="InterPro"/>
</dbReference>
<dbReference type="PANTHER" id="PTHR21704">
    <property type="entry name" value="NIPPED-B-LIKE PROTEIN DELANGIN SCC2-RELATED"/>
    <property type="match status" value="1"/>
</dbReference>
<feature type="domain" description="Sister chromatid cohesion C-terminal" evidence="3">
    <location>
        <begin position="40"/>
        <end position="103"/>
    </location>
</feature>
<sequence>MHEYLLDAESQMKTDKTRNNAALHPVKGSSSVPIAAGVELRQGLLHSMTCVPYLIALETDHQELMMNLNNKYPAFFESRLEDGLQLSFIFMQSSGSVSPENSNQKLQSKTVGNLKGESEGGSLSQAYLYCSEILALLPFTLLDEPVYLIYAINQIIQVRAGALEANLKGLILHLSQRNTRMHKREFSEPISHHMDLNGTIQPKPAGQSDYSHLRSFDLNGTDQEQPADHPVLSSSASRYPKMEYMSSGESLGISKDDVEKIQVDCLAAAALQLLLKLKRHLKIVSCIPNFTRHICQSFSPTEPPKPGEPLSRQNIPFDIINQACTGVPSTRQDLVQRHQEFKGALKEDTVDHYSAYTATIKRKRPTPRKLKSGRMMGDDEDDYDDEDWPGGGRRQGSGRKDNSSRGGRHGR</sequence>
<dbReference type="GO" id="GO:0090694">
    <property type="term" value="C:Scc2-Scc4 cohesin loading complex"/>
    <property type="evidence" value="ECO:0007669"/>
    <property type="project" value="TreeGrafter"/>
</dbReference>
<dbReference type="GO" id="GO:0071169">
    <property type="term" value="P:establishment of protein localization to chromatin"/>
    <property type="evidence" value="ECO:0007669"/>
    <property type="project" value="TreeGrafter"/>
</dbReference>
<keyword evidence="5" id="KW-1185">Reference proteome</keyword>
<comment type="caution">
    <text evidence="4">The sequence shown here is derived from an EMBL/GenBank/DDBJ whole genome shotgun (WGS) entry which is preliminary data.</text>
</comment>
<keyword evidence="1" id="KW-0131">Cell cycle</keyword>